<evidence type="ECO:0000259" key="1">
    <source>
        <dbReference type="PROSITE" id="PS51186"/>
    </source>
</evidence>
<dbReference type="GO" id="GO:0016747">
    <property type="term" value="F:acyltransferase activity, transferring groups other than amino-acyl groups"/>
    <property type="evidence" value="ECO:0007669"/>
    <property type="project" value="InterPro"/>
</dbReference>
<evidence type="ECO:0000313" key="2">
    <source>
        <dbReference type="EMBL" id="WNZ22599.1"/>
    </source>
</evidence>
<dbReference type="InterPro" id="IPR000182">
    <property type="entry name" value="GNAT_dom"/>
</dbReference>
<dbReference type="PROSITE" id="PS51186">
    <property type="entry name" value="GNAT"/>
    <property type="match status" value="1"/>
</dbReference>
<dbReference type="EMBL" id="CP053586">
    <property type="protein sequence ID" value="WNZ22599.1"/>
    <property type="molecule type" value="Genomic_DNA"/>
</dbReference>
<dbReference type="Gene3D" id="3.40.630.30">
    <property type="match status" value="1"/>
</dbReference>
<sequence length="281" mass="31378">MRLRRFDNIKAFHSIVQDYLLQSEAEHNLLLGILHTLLHYPERYPELPYLAVVETSGKILAVAIRTPPYKLVLSKALNLAAIQLIAQNLQDLGESLPGVSGLVAEVAVFLQAWQALTGQSYRRVMEMRIHQLTQVESVATAGGHLRLATEADRSLLVEWCTAFASEIGEVVIDVPEKMVDGGLKRQSIYLWDDGMPVSWASGSQSLPTAARIGPVYTPPQYRRKGYATACVAALSQKLLDQGCEHCFLFTDLANPTSNHIYQQIGYRPVCDWHDFAFHSEM</sequence>
<organism evidence="2">
    <name type="scientific">Leptolyngbya sp. NK1-12</name>
    <dbReference type="NCBI Taxonomy" id="2547451"/>
    <lineage>
        <taxon>Bacteria</taxon>
        <taxon>Bacillati</taxon>
        <taxon>Cyanobacteriota</taxon>
        <taxon>Cyanophyceae</taxon>
        <taxon>Leptolyngbyales</taxon>
        <taxon>Leptolyngbyaceae</taxon>
        <taxon>Leptolyngbya group</taxon>
        <taxon>Leptolyngbya</taxon>
    </lineage>
</organism>
<protein>
    <submittedName>
        <fullName evidence="2">GNAT family N-acetyltransferase</fullName>
    </submittedName>
</protein>
<feature type="domain" description="N-acetyltransferase" evidence="1">
    <location>
        <begin position="143"/>
        <end position="281"/>
    </location>
</feature>
<dbReference type="CDD" id="cd04301">
    <property type="entry name" value="NAT_SF"/>
    <property type="match status" value="1"/>
</dbReference>
<reference evidence="2" key="1">
    <citation type="submission" date="2020-05" db="EMBL/GenBank/DDBJ databases">
        <authorList>
            <person name="Zhu T."/>
            <person name="Keshari N."/>
            <person name="Lu X."/>
        </authorList>
    </citation>
    <scope>NUCLEOTIDE SEQUENCE</scope>
    <source>
        <strain evidence="2">NK1-12</strain>
    </source>
</reference>
<name>A0AA96WCI0_9CYAN</name>
<dbReference type="AlphaFoldDB" id="A0AA96WCI0"/>
<dbReference type="RefSeq" id="WP_316434093.1">
    <property type="nucleotide sequence ID" value="NZ_CP053586.1"/>
</dbReference>
<proteinExistence type="predicted"/>
<accession>A0AA96WCI0</accession>
<dbReference type="InterPro" id="IPR016181">
    <property type="entry name" value="Acyl_CoA_acyltransferase"/>
</dbReference>
<dbReference type="Pfam" id="PF00583">
    <property type="entry name" value="Acetyltransf_1"/>
    <property type="match status" value="1"/>
</dbReference>
<gene>
    <name evidence="2" type="ORF">HJG54_06820</name>
</gene>
<dbReference type="SUPFAM" id="SSF55729">
    <property type="entry name" value="Acyl-CoA N-acyltransferases (Nat)"/>
    <property type="match status" value="1"/>
</dbReference>